<keyword evidence="1" id="KW-0472">Membrane</keyword>
<feature type="transmembrane region" description="Helical" evidence="1">
    <location>
        <begin position="41"/>
        <end position="60"/>
    </location>
</feature>
<evidence type="ECO:0000256" key="1">
    <source>
        <dbReference type="SAM" id="Phobius"/>
    </source>
</evidence>
<evidence type="ECO:0000313" key="2">
    <source>
        <dbReference type="EMBL" id="KGD68377.1"/>
    </source>
</evidence>
<dbReference type="EMBL" id="JRHH01000003">
    <property type="protein sequence ID" value="KGD68377.1"/>
    <property type="molecule type" value="Genomic_DNA"/>
</dbReference>
<dbReference type="RefSeq" id="WP_035126168.1">
    <property type="nucleotide sequence ID" value="NZ_JRHH01000003.1"/>
</dbReference>
<proteinExistence type="predicted"/>
<dbReference type="Proteomes" id="UP000029554">
    <property type="component" value="Unassembled WGS sequence"/>
</dbReference>
<evidence type="ECO:0000313" key="3">
    <source>
        <dbReference type="Proteomes" id="UP000029554"/>
    </source>
</evidence>
<accession>A0A095SUU0</accession>
<name>A0A095SUU0_9FLAO</name>
<organism evidence="2 3">
    <name type="scientific">Flavobacterium aquatile LMG 4008 = ATCC 11947</name>
    <dbReference type="NCBI Taxonomy" id="1453498"/>
    <lineage>
        <taxon>Bacteria</taxon>
        <taxon>Pseudomonadati</taxon>
        <taxon>Bacteroidota</taxon>
        <taxon>Flavobacteriia</taxon>
        <taxon>Flavobacteriales</taxon>
        <taxon>Flavobacteriaceae</taxon>
        <taxon>Flavobacterium</taxon>
    </lineage>
</organism>
<feature type="transmembrane region" description="Helical" evidence="1">
    <location>
        <begin position="69"/>
        <end position="87"/>
    </location>
</feature>
<keyword evidence="1" id="KW-0812">Transmembrane</keyword>
<dbReference type="STRING" id="1453498.LG45_08815"/>
<reference evidence="2 3" key="1">
    <citation type="submission" date="2014-09" db="EMBL/GenBank/DDBJ databases">
        <title>Whole Genome Shotgun of Flavobacterium aquatile LMG 4008.</title>
        <authorList>
            <person name="Gale A.N."/>
            <person name="Pipes S.E."/>
            <person name="Newman J.D."/>
        </authorList>
    </citation>
    <scope>NUCLEOTIDE SEQUENCE [LARGE SCALE GENOMIC DNA]</scope>
    <source>
        <strain evidence="2 3">LMG 4008</strain>
    </source>
</reference>
<comment type="caution">
    <text evidence="2">The sequence shown here is derived from an EMBL/GenBank/DDBJ whole genome shotgun (WGS) entry which is preliminary data.</text>
</comment>
<evidence type="ECO:0008006" key="4">
    <source>
        <dbReference type="Google" id="ProtNLM"/>
    </source>
</evidence>
<dbReference type="OrthoDB" id="9815897at2"/>
<dbReference type="Pfam" id="PF10825">
    <property type="entry name" value="DUF2752"/>
    <property type="match status" value="1"/>
</dbReference>
<dbReference type="InterPro" id="IPR021215">
    <property type="entry name" value="DUF2752"/>
</dbReference>
<keyword evidence="3" id="KW-1185">Reference proteome</keyword>
<keyword evidence="1" id="KW-1133">Transmembrane helix</keyword>
<gene>
    <name evidence="2" type="ORF">LG45_08815</name>
</gene>
<dbReference type="AlphaFoldDB" id="A0A095SUU0"/>
<dbReference type="eggNOG" id="ENOG5032Y6U">
    <property type="taxonomic scope" value="Bacteria"/>
</dbReference>
<sequence>MEDYMLPCMNKKLFGVECMGCGTQRAINLLFQGDFVGAFKMFPPIYTLIIFFIILFLHFVDKTRNYNKAIIYFAIINGVIMLINYIYKILN</sequence>
<protein>
    <recommendedName>
        <fullName evidence="4">DUF2752 domain-containing protein</fullName>
    </recommendedName>
</protein>